<dbReference type="EMBL" id="JBHSFA010000011">
    <property type="protein sequence ID" value="MFC4544117.1"/>
    <property type="molecule type" value="Genomic_DNA"/>
</dbReference>
<feature type="transmembrane region" description="Helical" evidence="1">
    <location>
        <begin position="56"/>
        <end position="77"/>
    </location>
</feature>
<organism evidence="2 3">
    <name type="scientific">Halosolutus amylolyticus</name>
    <dbReference type="NCBI Taxonomy" id="2932267"/>
    <lineage>
        <taxon>Archaea</taxon>
        <taxon>Methanobacteriati</taxon>
        <taxon>Methanobacteriota</taxon>
        <taxon>Stenosarchaea group</taxon>
        <taxon>Halobacteria</taxon>
        <taxon>Halobacteriales</taxon>
        <taxon>Natrialbaceae</taxon>
        <taxon>Halosolutus</taxon>
    </lineage>
</organism>
<keyword evidence="1" id="KW-0812">Transmembrane</keyword>
<keyword evidence="1" id="KW-1133">Transmembrane helix</keyword>
<reference evidence="2 3" key="1">
    <citation type="journal article" date="2019" name="Int. J. Syst. Evol. Microbiol.">
        <title>The Global Catalogue of Microorganisms (GCM) 10K type strain sequencing project: providing services to taxonomists for standard genome sequencing and annotation.</title>
        <authorList>
            <consortium name="The Broad Institute Genomics Platform"/>
            <consortium name="The Broad Institute Genome Sequencing Center for Infectious Disease"/>
            <person name="Wu L."/>
            <person name="Ma J."/>
        </authorList>
    </citation>
    <scope>NUCLEOTIDE SEQUENCE [LARGE SCALE GENOMIC DNA]</scope>
    <source>
        <strain evidence="2 3">WLHS5</strain>
    </source>
</reference>
<protein>
    <submittedName>
        <fullName evidence="2">DUF6069 family protein</fullName>
    </submittedName>
</protein>
<comment type="caution">
    <text evidence="2">The sequence shown here is derived from an EMBL/GenBank/DDBJ whole genome shotgun (WGS) entry which is preliminary data.</text>
</comment>
<evidence type="ECO:0000313" key="3">
    <source>
        <dbReference type="Proteomes" id="UP001595898"/>
    </source>
</evidence>
<name>A0ABD5PUI7_9EURY</name>
<dbReference type="Pfam" id="PF19545">
    <property type="entry name" value="DUF6069"/>
    <property type="match status" value="1"/>
</dbReference>
<feature type="transmembrane region" description="Helical" evidence="1">
    <location>
        <begin position="89"/>
        <end position="108"/>
    </location>
</feature>
<evidence type="ECO:0000313" key="2">
    <source>
        <dbReference type="EMBL" id="MFC4544117.1"/>
    </source>
</evidence>
<sequence length="142" mass="14138">MRITDTRYPVATSASNLVRRTTIGVVVAIAASLLVLGIVTLLGIDLGVSGPDSPFTAGPTIASIVFAGAGAAVAYAVLARVTARPTRNFVALAAVVFVAMLAPVLVVAPSMGVSTVGQAVLVIVHAAVAVPLVAVLIGAVRL</sequence>
<keyword evidence="1" id="KW-0472">Membrane</keyword>
<dbReference type="InterPro" id="IPR045713">
    <property type="entry name" value="DUF6069"/>
</dbReference>
<keyword evidence="3" id="KW-1185">Reference proteome</keyword>
<proteinExistence type="predicted"/>
<dbReference type="AlphaFoldDB" id="A0ABD5PUI7"/>
<gene>
    <name evidence="2" type="ORF">ACFO5R_19510</name>
</gene>
<evidence type="ECO:0000256" key="1">
    <source>
        <dbReference type="SAM" id="Phobius"/>
    </source>
</evidence>
<dbReference type="RefSeq" id="WP_250140859.1">
    <property type="nucleotide sequence ID" value="NZ_JALIQP010000003.1"/>
</dbReference>
<dbReference type="Proteomes" id="UP001595898">
    <property type="component" value="Unassembled WGS sequence"/>
</dbReference>
<accession>A0ABD5PUI7</accession>
<feature type="transmembrane region" description="Helical" evidence="1">
    <location>
        <begin position="120"/>
        <end position="140"/>
    </location>
</feature>
<feature type="transmembrane region" description="Helical" evidence="1">
    <location>
        <begin position="21"/>
        <end position="44"/>
    </location>
</feature>